<reference evidence="6" key="1">
    <citation type="submission" date="2016-10" db="EMBL/GenBank/DDBJ databases">
        <authorList>
            <person name="de Groot N.N."/>
        </authorList>
    </citation>
    <scope>NUCLEOTIDE SEQUENCE</scope>
</reference>
<dbReference type="EMBL" id="FPHC01000064">
    <property type="protein sequence ID" value="SFV61698.1"/>
    <property type="molecule type" value="Genomic_DNA"/>
</dbReference>
<dbReference type="CDD" id="cd02947">
    <property type="entry name" value="TRX_family"/>
    <property type="match status" value="1"/>
</dbReference>
<evidence type="ECO:0000256" key="1">
    <source>
        <dbReference type="ARBA" id="ARBA00022448"/>
    </source>
</evidence>
<dbReference type="PROSITE" id="PS51352">
    <property type="entry name" value="THIOREDOXIN_2"/>
    <property type="match status" value="1"/>
</dbReference>
<dbReference type="InterPro" id="IPR013766">
    <property type="entry name" value="Thioredoxin_domain"/>
</dbReference>
<feature type="domain" description="Thioredoxin" evidence="5">
    <location>
        <begin position="19"/>
        <end position="143"/>
    </location>
</feature>
<gene>
    <name evidence="6" type="ORF">MNB_SV-6-1011</name>
</gene>
<dbReference type="InterPro" id="IPR036249">
    <property type="entry name" value="Thioredoxin-like_sf"/>
</dbReference>
<dbReference type="SUPFAM" id="SSF52833">
    <property type="entry name" value="Thioredoxin-like"/>
    <property type="match status" value="1"/>
</dbReference>
<dbReference type="NCBIfam" id="NF008229">
    <property type="entry name" value="PRK10996.1"/>
    <property type="match status" value="1"/>
</dbReference>
<dbReference type="PRINTS" id="PR00421">
    <property type="entry name" value="THIOREDOXIN"/>
</dbReference>
<dbReference type="PANTHER" id="PTHR45663">
    <property type="entry name" value="GEO12009P1"/>
    <property type="match status" value="1"/>
</dbReference>
<proteinExistence type="predicted"/>
<dbReference type="InterPro" id="IPR017937">
    <property type="entry name" value="Thioredoxin_CS"/>
</dbReference>
<dbReference type="GO" id="GO:0005829">
    <property type="term" value="C:cytosol"/>
    <property type="evidence" value="ECO:0007669"/>
    <property type="project" value="TreeGrafter"/>
</dbReference>
<dbReference type="Gene3D" id="2.30.30.380">
    <property type="entry name" value="Zn-finger domain of Sec23/24"/>
    <property type="match status" value="1"/>
</dbReference>
<evidence type="ECO:0000259" key="5">
    <source>
        <dbReference type="PROSITE" id="PS51352"/>
    </source>
</evidence>
<sequence>MNINVVCPHCQKVNRIPKKDSYTKANCGSCKNSLLDSKPISVDSSGLGQFVANSDIPVVVDFWAPWCGPCRAMAPSFEEAALSMPLKAQFLKVNTEEQQQLGAIHRIQSIPTMVVFKNGREVDRVSGALSTQRIQNWVKQYES</sequence>
<organism evidence="6">
    <name type="scientific">hydrothermal vent metagenome</name>
    <dbReference type="NCBI Taxonomy" id="652676"/>
    <lineage>
        <taxon>unclassified sequences</taxon>
        <taxon>metagenomes</taxon>
        <taxon>ecological metagenomes</taxon>
    </lineage>
</organism>
<evidence type="ECO:0000313" key="6">
    <source>
        <dbReference type="EMBL" id="SFV61698.1"/>
    </source>
</evidence>
<accession>A0A1W1C769</accession>
<dbReference type="Pfam" id="PF00085">
    <property type="entry name" value="Thioredoxin"/>
    <property type="match status" value="1"/>
</dbReference>
<keyword evidence="4" id="KW-0676">Redox-active center</keyword>
<dbReference type="PANTHER" id="PTHR45663:SF40">
    <property type="entry name" value="THIOREDOXIN 2"/>
    <property type="match status" value="1"/>
</dbReference>
<evidence type="ECO:0000256" key="2">
    <source>
        <dbReference type="ARBA" id="ARBA00022982"/>
    </source>
</evidence>
<protein>
    <submittedName>
        <fullName evidence="6">Thioredoxin</fullName>
    </submittedName>
</protein>
<dbReference type="GO" id="GO:0015035">
    <property type="term" value="F:protein-disulfide reductase activity"/>
    <property type="evidence" value="ECO:0007669"/>
    <property type="project" value="InterPro"/>
</dbReference>
<keyword evidence="2" id="KW-0249">Electron transport</keyword>
<name>A0A1W1C769_9ZZZZ</name>
<dbReference type="NCBIfam" id="TIGR01068">
    <property type="entry name" value="thioredoxin"/>
    <property type="match status" value="1"/>
</dbReference>
<evidence type="ECO:0000256" key="3">
    <source>
        <dbReference type="ARBA" id="ARBA00023157"/>
    </source>
</evidence>
<dbReference type="FunFam" id="3.40.30.10:FF:000001">
    <property type="entry name" value="Thioredoxin"/>
    <property type="match status" value="1"/>
</dbReference>
<evidence type="ECO:0000256" key="4">
    <source>
        <dbReference type="ARBA" id="ARBA00023284"/>
    </source>
</evidence>
<keyword evidence="1" id="KW-0813">Transport</keyword>
<dbReference type="Gene3D" id="3.40.30.10">
    <property type="entry name" value="Glutaredoxin"/>
    <property type="match status" value="1"/>
</dbReference>
<dbReference type="InterPro" id="IPR005746">
    <property type="entry name" value="Thioredoxin"/>
</dbReference>
<dbReference type="PROSITE" id="PS00194">
    <property type="entry name" value="THIOREDOXIN_1"/>
    <property type="match status" value="1"/>
</dbReference>
<dbReference type="AlphaFoldDB" id="A0A1W1C769"/>
<keyword evidence="3" id="KW-1015">Disulfide bond</keyword>